<name>L2FTN3_COLFN</name>
<evidence type="ECO:0000313" key="11">
    <source>
        <dbReference type="EMBL" id="ELA29088.1"/>
    </source>
</evidence>
<evidence type="ECO:0000256" key="5">
    <source>
        <dbReference type="ARBA" id="ARBA00022622"/>
    </source>
</evidence>
<keyword evidence="7" id="KW-1015">Disulfide bond</keyword>
<dbReference type="AlphaFoldDB" id="L2FTN3"/>
<keyword evidence="4" id="KW-0964">Secreted</keyword>
<keyword evidence="5" id="KW-0325">Glycoprotein</keyword>
<dbReference type="Pfam" id="PF05730">
    <property type="entry name" value="CFEM"/>
    <property type="match status" value="1"/>
</dbReference>
<feature type="domain" description="CFEM" evidence="10">
    <location>
        <begin position="29"/>
        <end position="73"/>
    </location>
</feature>
<dbReference type="GO" id="GO:0005576">
    <property type="term" value="C:extracellular region"/>
    <property type="evidence" value="ECO:0007669"/>
    <property type="project" value="UniProtKB-SubCell"/>
</dbReference>
<gene>
    <name evidence="11" type="ORF">CGGC5_10469</name>
</gene>
<sequence>MKNVVGIVAGVVFLASGAAAAENCASVAVTAIPSCAQSCFLEGASYVGCDSLDFGCQCGKEAALYAAIEPCVAVIPGCYQRCFVCLWLRRCRCRRPNRLGLVRFGDVLSLWHWIYVGNCDRKRIRLWWCWRLVCLSDARWWRKPMESACHGQPDLNRVPCQRRRPSIGIQVRPASRYGRRDDIRRNHALDRHDGRKLLRISEGLMVWDG</sequence>
<protein>
    <submittedName>
        <fullName evidence="11">CFEM domain-containing protein</fullName>
    </submittedName>
</protein>
<comment type="similarity">
    <text evidence="3">Belongs to the RBT5 family.</text>
</comment>
<keyword evidence="5" id="KW-0336">GPI-anchor</keyword>
<keyword evidence="6 9" id="KW-0732">Signal</keyword>
<comment type="subcellular location">
    <subcellularLocation>
        <location evidence="1">Membrane</location>
        <topology evidence="1">Lipid-anchor</topology>
        <topology evidence="1">GPI-anchor</topology>
    </subcellularLocation>
    <subcellularLocation>
        <location evidence="2">Secreted</location>
    </subcellularLocation>
</comment>
<accession>L2FTN3</accession>
<dbReference type="EMBL" id="KB020877">
    <property type="protein sequence ID" value="ELA29088.1"/>
    <property type="molecule type" value="Genomic_DNA"/>
</dbReference>
<evidence type="ECO:0000256" key="4">
    <source>
        <dbReference type="ARBA" id="ARBA00022525"/>
    </source>
</evidence>
<dbReference type="STRING" id="1213859.L2FTN3"/>
<dbReference type="HOGENOM" id="CLU_1315317_0_0_1"/>
<evidence type="ECO:0000256" key="7">
    <source>
        <dbReference type="ARBA" id="ARBA00023157"/>
    </source>
</evidence>
<dbReference type="GO" id="GO:0098552">
    <property type="term" value="C:side of membrane"/>
    <property type="evidence" value="ECO:0007669"/>
    <property type="project" value="UniProtKB-KW"/>
</dbReference>
<evidence type="ECO:0000256" key="2">
    <source>
        <dbReference type="ARBA" id="ARBA00004613"/>
    </source>
</evidence>
<evidence type="ECO:0000256" key="1">
    <source>
        <dbReference type="ARBA" id="ARBA00004589"/>
    </source>
</evidence>
<feature type="signal peptide" evidence="9">
    <location>
        <begin position="1"/>
        <end position="20"/>
    </location>
</feature>
<reference evidence="11" key="1">
    <citation type="submission" date="2012-08" db="EMBL/GenBank/DDBJ databases">
        <title>Genome analysis of Colletotrichum orbiculare and Colletotrichum fructicola.</title>
        <authorList>
            <person name="Gan P.H.P."/>
            <person name="Ikeda K."/>
            <person name="Irieda H."/>
            <person name="Narusaka M."/>
            <person name="O'Connell R.J."/>
            <person name="Narusaka Y."/>
            <person name="Takano Y."/>
            <person name="Kubo Y."/>
            <person name="Shirasu K."/>
        </authorList>
    </citation>
    <scope>NUCLEOTIDE SEQUENCE</scope>
    <source>
        <strain evidence="11">Nara gc5</strain>
    </source>
</reference>
<keyword evidence="5" id="KW-0472">Membrane</keyword>
<organism evidence="11">
    <name type="scientific">Colletotrichum fructicola (strain Nara gc5)</name>
    <name type="common">Anthracnose fungus</name>
    <name type="synonym">Colletotrichum gloeosporioides (strain Nara gc5)</name>
    <dbReference type="NCBI Taxonomy" id="1213859"/>
    <lineage>
        <taxon>Eukaryota</taxon>
        <taxon>Fungi</taxon>
        <taxon>Dikarya</taxon>
        <taxon>Ascomycota</taxon>
        <taxon>Pezizomycotina</taxon>
        <taxon>Sordariomycetes</taxon>
        <taxon>Hypocreomycetidae</taxon>
        <taxon>Glomerellales</taxon>
        <taxon>Glomerellaceae</taxon>
        <taxon>Colletotrichum</taxon>
        <taxon>Colletotrichum gloeosporioides species complex</taxon>
    </lineage>
</organism>
<evidence type="ECO:0000256" key="6">
    <source>
        <dbReference type="ARBA" id="ARBA00022729"/>
    </source>
</evidence>
<evidence type="ECO:0000256" key="3">
    <source>
        <dbReference type="ARBA" id="ARBA00010031"/>
    </source>
</evidence>
<evidence type="ECO:0000256" key="9">
    <source>
        <dbReference type="SAM" id="SignalP"/>
    </source>
</evidence>
<dbReference type="InterPro" id="IPR008427">
    <property type="entry name" value="Extracellular_membr_CFEM_dom"/>
</dbReference>
<feature type="chain" id="PRO_5003958869" evidence="9">
    <location>
        <begin position="21"/>
        <end position="209"/>
    </location>
</feature>
<proteinExistence type="inferred from homology"/>
<evidence type="ECO:0000256" key="8">
    <source>
        <dbReference type="ARBA" id="ARBA00023288"/>
    </source>
</evidence>
<evidence type="ECO:0000259" key="10">
    <source>
        <dbReference type="Pfam" id="PF05730"/>
    </source>
</evidence>
<keyword evidence="8" id="KW-0449">Lipoprotein</keyword>